<sequence>MNFTIFLFSRKNEKTPETLDFTGFSGEVFGVPEVIRTPGLPLRSMAYHVIHGSDVTSNIIPYAE</sequence>
<dbReference type="HOGENOM" id="CLU_2861086_0_0_9"/>
<proteinExistence type="predicted"/>
<protein>
    <submittedName>
        <fullName evidence="1">Uncharacterized protein</fullName>
    </submittedName>
</protein>
<organism evidence="1 2">
    <name type="scientific">Eubacterium ramulus ATCC 29099</name>
    <dbReference type="NCBI Taxonomy" id="1256908"/>
    <lineage>
        <taxon>Bacteria</taxon>
        <taxon>Bacillati</taxon>
        <taxon>Bacillota</taxon>
        <taxon>Clostridia</taxon>
        <taxon>Eubacteriales</taxon>
        <taxon>Eubacteriaceae</taxon>
        <taxon>Eubacterium</taxon>
    </lineage>
</organism>
<evidence type="ECO:0000313" key="1">
    <source>
        <dbReference type="EMBL" id="ERK47142.1"/>
    </source>
</evidence>
<reference evidence="1 2" key="1">
    <citation type="submission" date="2013-06" db="EMBL/GenBank/DDBJ databases">
        <authorList>
            <person name="Weinstock G."/>
            <person name="Sodergren E."/>
            <person name="Lobos E.A."/>
            <person name="Fulton L."/>
            <person name="Fulton R."/>
            <person name="Courtney L."/>
            <person name="Fronick C."/>
            <person name="O'Laughlin M."/>
            <person name="Godfrey J."/>
            <person name="Wilson R.M."/>
            <person name="Miner T."/>
            <person name="Farmer C."/>
            <person name="Delehaunty K."/>
            <person name="Cordes M."/>
            <person name="Minx P."/>
            <person name="Tomlinson C."/>
            <person name="Chen J."/>
            <person name="Wollam A."/>
            <person name="Pepin K.H."/>
            <person name="Bhonagiri V."/>
            <person name="Zhang X."/>
            <person name="Warren W."/>
            <person name="Mitreva M."/>
            <person name="Mardis E.R."/>
            <person name="Wilson R.K."/>
        </authorList>
    </citation>
    <scope>NUCLEOTIDE SEQUENCE [LARGE SCALE GENOMIC DNA]</scope>
    <source>
        <strain evidence="1 2">ATCC 29099</strain>
    </source>
</reference>
<comment type="caution">
    <text evidence="1">The sequence shown here is derived from an EMBL/GenBank/DDBJ whole genome shotgun (WGS) entry which is preliminary data.</text>
</comment>
<name>U2R8W5_EUBRA</name>
<keyword evidence="2" id="KW-1185">Reference proteome</keyword>
<gene>
    <name evidence="1" type="ORF">HMPREF0373_01501</name>
</gene>
<accession>U2R8W5</accession>
<evidence type="ECO:0000313" key="2">
    <source>
        <dbReference type="Proteomes" id="UP000016608"/>
    </source>
</evidence>
<dbReference type="Proteomes" id="UP000016608">
    <property type="component" value="Unassembled WGS sequence"/>
</dbReference>
<dbReference type="EMBL" id="AWVJ01000091">
    <property type="protein sequence ID" value="ERK47142.1"/>
    <property type="molecule type" value="Genomic_DNA"/>
</dbReference>
<dbReference type="AlphaFoldDB" id="U2R8W5"/>